<dbReference type="EMBL" id="CACRSQ010000005">
    <property type="protein sequence ID" value="VYT15678.1"/>
    <property type="molecule type" value="Genomic_DNA"/>
</dbReference>
<feature type="transmembrane region" description="Helical" evidence="1">
    <location>
        <begin position="73"/>
        <end position="96"/>
    </location>
</feature>
<name>A0A6N2UDG9_9FIRM</name>
<sequence>MKDFIIKRWAFEWITEFFKSQSDQEKLLHIELILECMEPLKDEGKLDKEAFYCGHIERRSLLKIRRRKRYCSIAAKAAVFLLVFILSAQVICYAITGKSIFRYINKKNEKTTEVQIEINDPSGESPADQLIETIKGFVARNITKDNGAESGTNFRVSTWEEVKNNYKRDVMYPRYMPRGWRLQNILVNVLDKKVIGIIASYSRGEAVLYYSYYDHSGTTNGSEKILFGEEKTKVKILKVAGGEFSFYKGDRTLSVLGHVNQFEMNIEGMISIYEAEKIAKYIK</sequence>
<evidence type="ECO:0000256" key="1">
    <source>
        <dbReference type="SAM" id="Phobius"/>
    </source>
</evidence>
<keyword evidence="1" id="KW-0812">Transmembrane</keyword>
<keyword evidence="1" id="KW-0472">Membrane</keyword>
<evidence type="ECO:0000259" key="2">
    <source>
        <dbReference type="Pfam" id="PF14285"/>
    </source>
</evidence>
<dbReference type="InterPro" id="IPR025377">
    <property type="entry name" value="DUF4367"/>
</dbReference>
<dbReference type="RefSeq" id="WP_156340574.1">
    <property type="nucleotide sequence ID" value="NZ_CACRSQ010000005.1"/>
</dbReference>
<protein>
    <recommendedName>
        <fullName evidence="2">DUF4367 domain-containing protein</fullName>
    </recommendedName>
</protein>
<proteinExistence type="predicted"/>
<dbReference type="Pfam" id="PF14285">
    <property type="entry name" value="DUF4367"/>
    <property type="match status" value="1"/>
</dbReference>
<feature type="domain" description="DUF4367" evidence="2">
    <location>
        <begin position="173"/>
        <end position="282"/>
    </location>
</feature>
<organism evidence="3">
    <name type="scientific">Anaerostipes caccae</name>
    <dbReference type="NCBI Taxonomy" id="105841"/>
    <lineage>
        <taxon>Bacteria</taxon>
        <taxon>Bacillati</taxon>
        <taxon>Bacillota</taxon>
        <taxon>Clostridia</taxon>
        <taxon>Lachnospirales</taxon>
        <taxon>Lachnospiraceae</taxon>
        <taxon>Anaerostipes</taxon>
    </lineage>
</organism>
<keyword evidence="1" id="KW-1133">Transmembrane helix</keyword>
<reference evidence="3" key="1">
    <citation type="submission" date="2019-11" db="EMBL/GenBank/DDBJ databases">
        <authorList>
            <person name="Feng L."/>
        </authorList>
    </citation>
    <scope>NUCLEOTIDE SEQUENCE</scope>
    <source>
        <strain evidence="3">AcaccaeLFYP115</strain>
    </source>
</reference>
<gene>
    <name evidence="3" type="ORF">ACLFYP115_01829</name>
</gene>
<accession>A0A6N2UDG9</accession>
<dbReference type="AlphaFoldDB" id="A0A6N2UDG9"/>
<evidence type="ECO:0000313" key="3">
    <source>
        <dbReference type="EMBL" id="VYT15678.1"/>
    </source>
</evidence>